<dbReference type="GO" id="GO:0008360">
    <property type="term" value="P:regulation of cell shape"/>
    <property type="evidence" value="ECO:0007669"/>
    <property type="project" value="UniProtKB-KW"/>
</dbReference>
<feature type="region of interest" description="Disordered" evidence="10">
    <location>
        <begin position="373"/>
        <end position="430"/>
    </location>
</feature>
<evidence type="ECO:0000256" key="11">
    <source>
        <dbReference type="SAM" id="SignalP"/>
    </source>
</evidence>
<organism evidence="13 14">
    <name type="scientific">Aureimonas glaciei</name>
    <dbReference type="NCBI Taxonomy" id="1776957"/>
    <lineage>
        <taxon>Bacteria</taxon>
        <taxon>Pseudomonadati</taxon>
        <taxon>Pseudomonadota</taxon>
        <taxon>Alphaproteobacteria</taxon>
        <taxon>Hyphomicrobiales</taxon>
        <taxon>Aurantimonadaceae</taxon>
        <taxon>Aureimonas</taxon>
    </lineage>
</organism>
<feature type="region of interest" description="Disordered" evidence="10">
    <location>
        <begin position="282"/>
        <end position="305"/>
    </location>
</feature>
<feature type="active site" evidence="7">
    <location>
        <position position="117"/>
    </location>
</feature>
<dbReference type="AlphaFoldDB" id="A0A916Y6E8"/>
<evidence type="ECO:0000256" key="4">
    <source>
        <dbReference type="ARBA" id="ARBA00022960"/>
    </source>
</evidence>
<keyword evidence="2 11" id="KW-0732">Signal</keyword>
<dbReference type="SUPFAM" id="SSF56601">
    <property type="entry name" value="beta-lactamase/transpeptidase-like"/>
    <property type="match status" value="1"/>
</dbReference>
<comment type="caution">
    <text evidence="13">The sequence shown here is derived from an EMBL/GenBank/DDBJ whole genome shotgun (WGS) entry which is preliminary data.</text>
</comment>
<evidence type="ECO:0000256" key="8">
    <source>
        <dbReference type="PIRSR" id="PIRSR618044-2"/>
    </source>
</evidence>
<proteinExistence type="inferred from homology"/>
<dbReference type="GO" id="GO:0071555">
    <property type="term" value="P:cell wall organization"/>
    <property type="evidence" value="ECO:0007669"/>
    <property type="project" value="UniProtKB-KW"/>
</dbReference>
<dbReference type="GO" id="GO:0006508">
    <property type="term" value="P:proteolysis"/>
    <property type="evidence" value="ECO:0007669"/>
    <property type="project" value="InterPro"/>
</dbReference>
<dbReference type="PANTHER" id="PTHR21581:SF6">
    <property type="entry name" value="TRAFFICKING PROTEIN PARTICLE COMPLEX SUBUNIT 12"/>
    <property type="match status" value="1"/>
</dbReference>
<feature type="domain" description="Peptidase S11 D-alanyl-D-alanine carboxypeptidase A N-terminal" evidence="12">
    <location>
        <begin position="27"/>
        <end position="250"/>
    </location>
</feature>
<evidence type="ECO:0000313" key="14">
    <source>
        <dbReference type="Proteomes" id="UP000613160"/>
    </source>
</evidence>
<gene>
    <name evidence="13" type="ORF">GCM10011335_39130</name>
</gene>
<dbReference type="PRINTS" id="PR00725">
    <property type="entry name" value="DADACBPTASE1"/>
</dbReference>
<keyword evidence="13" id="KW-0645">Protease</keyword>
<dbReference type="Pfam" id="PF00768">
    <property type="entry name" value="Peptidase_S11"/>
    <property type="match status" value="1"/>
</dbReference>
<feature type="signal peptide" evidence="11">
    <location>
        <begin position="1"/>
        <end position="27"/>
    </location>
</feature>
<comment type="similarity">
    <text evidence="1 9">Belongs to the peptidase S11 family.</text>
</comment>
<dbReference type="EMBL" id="BMJJ01000010">
    <property type="protein sequence ID" value="GGD32232.1"/>
    <property type="molecule type" value="Genomic_DNA"/>
</dbReference>
<reference evidence="13" key="1">
    <citation type="journal article" date="2014" name="Int. J. Syst. Evol. Microbiol.">
        <title>Complete genome sequence of Corynebacterium casei LMG S-19264T (=DSM 44701T), isolated from a smear-ripened cheese.</title>
        <authorList>
            <consortium name="US DOE Joint Genome Institute (JGI-PGF)"/>
            <person name="Walter F."/>
            <person name="Albersmeier A."/>
            <person name="Kalinowski J."/>
            <person name="Ruckert C."/>
        </authorList>
    </citation>
    <scope>NUCLEOTIDE SEQUENCE</scope>
    <source>
        <strain evidence="13">CGMCC 1.15493</strain>
    </source>
</reference>
<dbReference type="InterPro" id="IPR018044">
    <property type="entry name" value="Peptidase_S11"/>
</dbReference>
<feature type="binding site" evidence="8">
    <location>
        <position position="220"/>
    </location>
    <ligand>
        <name>substrate</name>
    </ligand>
</feature>
<feature type="active site" description="Proton acceptor" evidence="7">
    <location>
        <position position="60"/>
    </location>
</feature>
<dbReference type="RefSeq" id="WP_244640370.1">
    <property type="nucleotide sequence ID" value="NZ_BMJJ01000010.1"/>
</dbReference>
<keyword evidence="4" id="KW-0133">Cell shape</keyword>
<dbReference type="GO" id="GO:0009002">
    <property type="term" value="F:serine-type D-Ala-D-Ala carboxypeptidase activity"/>
    <property type="evidence" value="ECO:0007669"/>
    <property type="project" value="InterPro"/>
</dbReference>
<reference evidence="13" key="2">
    <citation type="submission" date="2020-09" db="EMBL/GenBank/DDBJ databases">
        <authorList>
            <person name="Sun Q."/>
            <person name="Zhou Y."/>
        </authorList>
    </citation>
    <scope>NUCLEOTIDE SEQUENCE</scope>
    <source>
        <strain evidence="13">CGMCC 1.15493</strain>
    </source>
</reference>
<dbReference type="PANTHER" id="PTHR21581">
    <property type="entry name" value="D-ALANYL-D-ALANINE CARBOXYPEPTIDASE"/>
    <property type="match status" value="1"/>
</dbReference>
<dbReference type="Proteomes" id="UP000613160">
    <property type="component" value="Unassembled WGS sequence"/>
</dbReference>
<evidence type="ECO:0000256" key="1">
    <source>
        <dbReference type="ARBA" id="ARBA00007164"/>
    </source>
</evidence>
<protein>
    <submittedName>
        <fullName evidence="13">D-alanyl-D-alanine carboxypeptidase</fullName>
    </submittedName>
</protein>
<sequence length="430" mass="44412">MKITEGAARRFACIISLALVGALGASAASAETSIVVDVDTGKVLSTKDATHRWYPASTTKLMTAYLALKALKAEAVTLDSPVVMTRFAAGQAPSKMGFPPGTIVRLDMALRMMLVKSANDVAVAIGQALGGGSLERFIGMMNAEADRLGMKDTRFINPNGLPGPGQFSSAKDLAILAVHLRRDFPAFSEIFGVEAISTGNTVLRNTNPLLGRYAGADGMKTGYICASGFNLVASATRDKRTIVAVVLGAEGTIVRDRIAAELLENGFRTDPAQMDTLVEALPASSGPPADISQEICSPAGREERAKERQAEAARAEKTSGSPYLHEMTRAPAVIPVSIGGAAAGDTFVAGISQIPGYGIPLPRWRPDIENEAVGADTEGPLTPASGSPGLSETGGAANPEASPEAGPESGKVGRLSSSMGDASLRGGMAN</sequence>
<evidence type="ECO:0000256" key="6">
    <source>
        <dbReference type="ARBA" id="ARBA00023316"/>
    </source>
</evidence>
<evidence type="ECO:0000256" key="3">
    <source>
        <dbReference type="ARBA" id="ARBA00022801"/>
    </source>
</evidence>
<evidence type="ECO:0000256" key="7">
    <source>
        <dbReference type="PIRSR" id="PIRSR618044-1"/>
    </source>
</evidence>
<dbReference type="GO" id="GO:0009252">
    <property type="term" value="P:peptidoglycan biosynthetic process"/>
    <property type="evidence" value="ECO:0007669"/>
    <property type="project" value="UniProtKB-KW"/>
</dbReference>
<feature type="chain" id="PRO_5037666653" evidence="11">
    <location>
        <begin position="28"/>
        <end position="430"/>
    </location>
</feature>
<evidence type="ECO:0000256" key="10">
    <source>
        <dbReference type="SAM" id="MobiDB-lite"/>
    </source>
</evidence>
<evidence type="ECO:0000256" key="2">
    <source>
        <dbReference type="ARBA" id="ARBA00022729"/>
    </source>
</evidence>
<keyword evidence="6" id="KW-0961">Cell wall biogenesis/degradation</keyword>
<dbReference type="Gene3D" id="3.40.710.10">
    <property type="entry name" value="DD-peptidase/beta-lactamase superfamily"/>
    <property type="match status" value="1"/>
</dbReference>
<keyword evidence="13" id="KW-0121">Carboxypeptidase</keyword>
<evidence type="ECO:0000259" key="12">
    <source>
        <dbReference type="Pfam" id="PF00768"/>
    </source>
</evidence>
<keyword evidence="5" id="KW-0573">Peptidoglycan synthesis</keyword>
<name>A0A916Y6E8_9HYPH</name>
<keyword evidence="3" id="KW-0378">Hydrolase</keyword>
<evidence type="ECO:0000256" key="9">
    <source>
        <dbReference type="RuleBase" id="RU004016"/>
    </source>
</evidence>
<accession>A0A916Y6E8</accession>
<evidence type="ECO:0000256" key="5">
    <source>
        <dbReference type="ARBA" id="ARBA00022984"/>
    </source>
</evidence>
<dbReference type="InterPro" id="IPR001967">
    <property type="entry name" value="Peptidase_S11_N"/>
</dbReference>
<feature type="active site" description="Acyl-ester intermediate" evidence="7">
    <location>
        <position position="57"/>
    </location>
</feature>
<evidence type="ECO:0000313" key="13">
    <source>
        <dbReference type="EMBL" id="GGD32232.1"/>
    </source>
</evidence>
<keyword evidence="14" id="KW-1185">Reference proteome</keyword>
<dbReference type="InterPro" id="IPR012338">
    <property type="entry name" value="Beta-lactam/transpept-like"/>
</dbReference>